<sequence length="348" mass="39104">MPEITQAESGSGSEAATDFHDGPYVILNDARQKQAHWICHRRLITTEVGTTLQRPEHCGALPQPTLFGPYAIDNDHFSGVKTLVALSDVHGQYQVLISLLRAHRVIDEHNHWALGEGHLVMTGDIFDRGPEVNEVLWFMYELDRAARAAGGMVHLLMGNHEQMVLQGDLRYVNDRYHVSSDLIGRPYDALYDSDTEIGQWLRSKNTLVKINDMLFMHGGISPEWLERGLSIGQANDLYRKHIDDDKADIKANTLLNFLFYKGGPTWYRGYFKSELDASQIDALLKHFGVNHIVVGHTSQTRVLGLYDNRIIAIDSSIKLGNAGELLWVEGDTLLRGKYDGSKSPLISD</sequence>
<dbReference type="Gene3D" id="3.60.21.10">
    <property type="match status" value="1"/>
</dbReference>
<proteinExistence type="predicted"/>
<evidence type="ECO:0000313" key="3">
    <source>
        <dbReference type="Proteomes" id="UP000596252"/>
    </source>
</evidence>
<reference evidence="2 3" key="1">
    <citation type="journal article" date="2012" name="Antonie Van Leeuwenhoek">
        <title>Shewanella litorisediminis sp. nov., a gammaproteobacterium isolated from a tidal flat sediment.</title>
        <authorList>
            <person name="Lee M.H."/>
            <person name="Yoon J.H."/>
        </authorList>
    </citation>
    <scope>NUCLEOTIDE SEQUENCE [LARGE SCALE GENOMIC DNA]</scope>
    <source>
        <strain evidence="2 3">SMK1-12</strain>
    </source>
</reference>
<dbReference type="InterPro" id="IPR004843">
    <property type="entry name" value="Calcineurin-like_PHP"/>
</dbReference>
<evidence type="ECO:0000313" key="2">
    <source>
        <dbReference type="EMBL" id="QRH02757.1"/>
    </source>
</evidence>
<organism evidence="2 3">
    <name type="scientific">Shewanella litorisediminis</name>
    <dbReference type="NCBI Taxonomy" id="1173586"/>
    <lineage>
        <taxon>Bacteria</taxon>
        <taxon>Pseudomonadati</taxon>
        <taxon>Pseudomonadota</taxon>
        <taxon>Gammaproteobacteria</taxon>
        <taxon>Alteromonadales</taxon>
        <taxon>Shewanellaceae</taxon>
        <taxon>Shewanella</taxon>
    </lineage>
</organism>
<evidence type="ECO:0000259" key="1">
    <source>
        <dbReference type="Pfam" id="PF00149"/>
    </source>
</evidence>
<dbReference type="EMBL" id="CP069213">
    <property type="protein sequence ID" value="QRH02757.1"/>
    <property type="molecule type" value="Genomic_DNA"/>
</dbReference>
<dbReference type="PANTHER" id="PTHR46546">
    <property type="entry name" value="SHEWANELLA-LIKE PROTEIN PHOSPHATASE 1"/>
    <property type="match status" value="1"/>
</dbReference>
<dbReference type="PANTHER" id="PTHR46546:SF4">
    <property type="entry name" value="SHEWANELLA-LIKE PROTEIN PHOSPHATASE 1"/>
    <property type="match status" value="1"/>
</dbReference>
<accession>A0ABX7G6C1</accession>
<dbReference type="Pfam" id="PF00149">
    <property type="entry name" value="Metallophos"/>
    <property type="match status" value="1"/>
</dbReference>
<dbReference type="InterPro" id="IPR029052">
    <property type="entry name" value="Metallo-depent_PP-like"/>
</dbReference>
<dbReference type="Proteomes" id="UP000596252">
    <property type="component" value="Chromosome"/>
</dbReference>
<feature type="domain" description="Calcineurin-like phosphoesterase" evidence="1">
    <location>
        <begin position="83"/>
        <end position="297"/>
    </location>
</feature>
<name>A0ABX7G6C1_9GAMM</name>
<protein>
    <submittedName>
        <fullName evidence="2">Metallophosphoesterase</fullName>
    </submittedName>
</protein>
<keyword evidence="3" id="KW-1185">Reference proteome</keyword>
<dbReference type="SUPFAM" id="SSF56300">
    <property type="entry name" value="Metallo-dependent phosphatases"/>
    <property type="match status" value="1"/>
</dbReference>
<gene>
    <name evidence="2" type="ORF">JQC75_04870</name>
</gene>